<keyword evidence="2 4" id="KW-0732">Signal</keyword>
<dbReference type="EMBL" id="AP011659">
    <property type="protein sequence ID" value="BAL53494.1"/>
    <property type="molecule type" value="Genomic_DNA"/>
</dbReference>
<dbReference type="InterPro" id="IPR028081">
    <property type="entry name" value="Leu-bd"/>
</dbReference>
<feature type="compositionally biased region" description="Low complexity" evidence="3">
    <location>
        <begin position="28"/>
        <end position="38"/>
    </location>
</feature>
<comment type="similarity">
    <text evidence="1">Belongs to the leucine-binding protein family.</text>
</comment>
<dbReference type="AlphaFoldDB" id="H5SBF8"/>
<evidence type="ECO:0000313" key="6">
    <source>
        <dbReference type="EMBL" id="BAL53494.1"/>
    </source>
</evidence>
<dbReference type="PANTHER" id="PTHR30483">
    <property type="entry name" value="LEUCINE-SPECIFIC-BINDING PROTEIN"/>
    <property type="match status" value="1"/>
</dbReference>
<evidence type="ECO:0000256" key="3">
    <source>
        <dbReference type="SAM" id="MobiDB-lite"/>
    </source>
</evidence>
<dbReference type="PROSITE" id="PS51257">
    <property type="entry name" value="PROKAR_LIPOPROTEIN"/>
    <property type="match status" value="1"/>
</dbReference>
<dbReference type="Gene3D" id="3.40.50.2300">
    <property type="match status" value="2"/>
</dbReference>
<gene>
    <name evidence="6" type="ORF">HGMM_F07C06C16</name>
</gene>
<name>H5SBF8_9CHLR</name>
<feature type="signal peptide" evidence="4">
    <location>
        <begin position="1"/>
        <end position="18"/>
    </location>
</feature>
<proteinExistence type="inferred from homology"/>
<dbReference type="SUPFAM" id="SSF53822">
    <property type="entry name" value="Periplasmic binding protein-like I"/>
    <property type="match status" value="1"/>
</dbReference>
<evidence type="ECO:0000256" key="1">
    <source>
        <dbReference type="ARBA" id="ARBA00010062"/>
    </source>
</evidence>
<feature type="region of interest" description="Disordered" evidence="3">
    <location>
        <begin position="28"/>
        <end position="53"/>
    </location>
</feature>
<feature type="domain" description="Leucine-binding protein" evidence="5">
    <location>
        <begin position="57"/>
        <end position="410"/>
    </location>
</feature>
<sequence>MKRLLLSLFLLFALVLVACGPTATPTAAPTKPLATQPPVTQAPTNPPSPTTPPEKMVTIGFTASLTGKLNVESTRQNNGLKLWMDQVNAAGGIKLADGTVVKFQAKFYDDESNADRVQELYTKLINEDKADFLISPYSSGLADAAAVIAQQYEKIMITTGAAAEGTYRKGYTLVYQTYTPAGRYLTGAVDLLASLDPNVKKIAIVHENDKFSTSVADAAKAYAESKGYEIVLYEGYDSGTTDFAPIVTKVENAKPEVILGGGHFADGQQFAKAIYEKNLAVKMIALLVAPPEPKFAEIGEAALGVIGPSQWEPLAAFKPDYGPTGEEFVKAYKEAFGEEPSYHAAGGYAAGLILQKAIEMAGSLDTAAIKQALDSLDMTIFFGRIKFDTSAEQHGLQIGHEMVYIQWQKDAAGNLVKQVVWPSAGATAQALYPLR</sequence>
<dbReference type="InterPro" id="IPR051010">
    <property type="entry name" value="BCAA_transport"/>
</dbReference>
<evidence type="ECO:0000259" key="5">
    <source>
        <dbReference type="Pfam" id="PF13458"/>
    </source>
</evidence>
<feature type="chain" id="PRO_5003597409" evidence="4">
    <location>
        <begin position="19"/>
        <end position="435"/>
    </location>
</feature>
<accession>H5SBF8</accession>
<reference evidence="6" key="2">
    <citation type="journal article" date="2012" name="PLoS ONE">
        <title>A Deeply Branching Thermophilic Bacterium with an Ancient Acetyl-CoA Pathway Dominates a Subsurface Ecosystem.</title>
        <authorList>
            <person name="Takami H."/>
            <person name="Noguchi H."/>
            <person name="Takaki Y."/>
            <person name="Uchiyama I."/>
            <person name="Toyoda A."/>
            <person name="Nishi S."/>
            <person name="Chee G.-J."/>
            <person name="Arai W."/>
            <person name="Nunoura T."/>
            <person name="Itoh T."/>
            <person name="Hattori M."/>
            <person name="Takai K."/>
        </authorList>
    </citation>
    <scope>NUCLEOTIDE SEQUENCE</scope>
</reference>
<dbReference type="CDD" id="cd06338">
    <property type="entry name" value="PBP1_ABC_ligand_binding-like"/>
    <property type="match status" value="1"/>
</dbReference>
<protein>
    <submittedName>
        <fullName evidence="6">Branched-chain amino acid transport system substrate-binding protein</fullName>
    </submittedName>
</protein>
<dbReference type="Pfam" id="PF13458">
    <property type="entry name" value="Peripla_BP_6"/>
    <property type="match status" value="1"/>
</dbReference>
<evidence type="ECO:0000256" key="4">
    <source>
        <dbReference type="SAM" id="SignalP"/>
    </source>
</evidence>
<organism evidence="6">
    <name type="scientific">uncultured Chloroflexota bacterium</name>
    <dbReference type="NCBI Taxonomy" id="166587"/>
    <lineage>
        <taxon>Bacteria</taxon>
        <taxon>Bacillati</taxon>
        <taxon>Chloroflexota</taxon>
        <taxon>environmental samples</taxon>
    </lineage>
</organism>
<dbReference type="InterPro" id="IPR028082">
    <property type="entry name" value="Peripla_BP_I"/>
</dbReference>
<evidence type="ECO:0000256" key="2">
    <source>
        <dbReference type="ARBA" id="ARBA00022729"/>
    </source>
</evidence>
<dbReference type="PANTHER" id="PTHR30483:SF37">
    <property type="entry name" value="ABC TRANSPORTER SUBSTRATE-BINDING PROTEIN"/>
    <property type="match status" value="1"/>
</dbReference>
<reference evidence="6" key="1">
    <citation type="journal article" date="2005" name="Environ. Microbiol.">
        <title>Genetic and functional properties of uncultivated thermophilic crenarchaeotes from a subsurface gold mine as revealed by analysis of genome fragments.</title>
        <authorList>
            <person name="Nunoura T."/>
            <person name="Hirayama H."/>
            <person name="Takami H."/>
            <person name="Oida H."/>
            <person name="Nishi S."/>
            <person name="Shimamura S."/>
            <person name="Suzuki Y."/>
            <person name="Inagaki F."/>
            <person name="Takai K."/>
            <person name="Nealson K.H."/>
            <person name="Horikoshi K."/>
        </authorList>
    </citation>
    <scope>NUCLEOTIDE SEQUENCE</scope>
</reference>